<reference evidence="2" key="2">
    <citation type="journal article" date="2017" name="Nat. Commun.">
        <title>Single-virus genomics reveals hidden cosmopolitan and abundant viruses.</title>
        <authorList>
            <person name="Martinez-Hernandez F."/>
            <person name="Fornas O."/>
            <person name="Lluesma Gomez M."/>
            <person name="Bolduc B."/>
            <person name="de la Cruz Pena M.J."/>
            <person name="Martinez J.M."/>
            <person name="Anton J."/>
            <person name="Gasol J.M."/>
            <person name="Rosselli R."/>
            <person name="Rodriguez-Valera F."/>
            <person name="Sullivan M.B."/>
            <person name="Acinas S.G."/>
            <person name="Martinez-Garcia M."/>
        </authorList>
    </citation>
    <scope>NUCLEOTIDE SEQUENCE</scope>
</reference>
<feature type="coiled-coil region" evidence="1">
    <location>
        <begin position="12"/>
        <end position="42"/>
    </location>
</feature>
<sequence length="52" mass="6202">MEAKVTIVVTNLKEFHELYQELKEKEKALKEVLEKIEKFNLKVTTKEKPVEK</sequence>
<dbReference type="EMBL" id="KY052855">
    <property type="protein sequence ID" value="ASF00759.1"/>
    <property type="molecule type" value="Genomic_DNA"/>
</dbReference>
<organism evidence="2">
    <name type="scientific">uncultured virus</name>
    <dbReference type="NCBI Taxonomy" id="340016"/>
    <lineage>
        <taxon>Viruses</taxon>
        <taxon>environmental samples</taxon>
    </lineage>
</organism>
<keyword evidence="1" id="KW-0175">Coiled coil</keyword>
<name>A0A218MN96_9VIRU</name>
<accession>A0A218MN96</accession>
<evidence type="ECO:0000313" key="2">
    <source>
        <dbReference type="EMBL" id="ASF00759.1"/>
    </source>
</evidence>
<protein>
    <submittedName>
        <fullName evidence="2">Uncharacterized protein</fullName>
    </submittedName>
</protein>
<evidence type="ECO:0000256" key="1">
    <source>
        <dbReference type="SAM" id="Coils"/>
    </source>
</evidence>
<proteinExistence type="predicted"/>
<reference evidence="2" key="1">
    <citation type="submission" date="2016-10" db="EMBL/GenBank/DDBJ databases">
        <authorList>
            <person name="Varghese N."/>
        </authorList>
    </citation>
    <scope>NUCLEOTIDE SEQUENCE</scope>
</reference>